<dbReference type="Proteomes" id="UP000294692">
    <property type="component" value="Unassembled WGS sequence"/>
</dbReference>
<evidence type="ECO:0000313" key="2">
    <source>
        <dbReference type="EMBL" id="TCV02901.1"/>
    </source>
</evidence>
<dbReference type="OrthoDB" id="9787654at2"/>
<name>A0A4R3VF87_9BURK</name>
<dbReference type="PANTHER" id="PTHR35563:SF2">
    <property type="entry name" value="BARREL METAL-DEPENDENT HYDROLASE, PUTATIVE (AFU_ORTHOLOGUE AFUA_1G16240)-RELATED"/>
    <property type="match status" value="1"/>
</dbReference>
<dbReference type="RefSeq" id="WP_132472856.1">
    <property type="nucleotide sequence ID" value="NZ_JBEBWM010000096.1"/>
</dbReference>
<feature type="domain" description="Amidohydrolase-related" evidence="1">
    <location>
        <begin position="8"/>
        <end position="270"/>
    </location>
</feature>
<dbReference type="GO" id="GO:0016787">
    <property type="term" value="F:hydrolase activity"/>
    <property type="evidence" value="ECO:0007669"/>
    <property type="project" value="UniProtKB-KW"/>
</dbReference>
<organism evidence="2 3">
    <name type="scientific">Paracandidimonas soli</name>
    <dbReference type="NCBI Taxonomy" id="1917182"/>
    <lineage>
        <taxon>Bacteria</taxon>
        <taxon>Pseudomonadati</taxon>
        <taxon>Pseudomonadota</taxon>
        <taxon>Betaproteobacteria</taxon>
        <taxon>Burkholderiales</taxon>
        <taxon>Alcaligenaceae</taxon>
        <taxon>Paracandidimonas</taxon>
    </lineage>
</organism>
<dbReference type="Pfam" id="PF04909">
    <property type="entry name" value="Amidohydro_2"/>
    <property type="match status" value="1"/>
</dbReference>
<sequence length="273" mass="29979">MKTETAACDAHIHIYDPRFAAQAPIEENAGVPQYRALQARLGLKRAVVVQPRVYGTDNSATLQAIADLGLANARGIAVVDRDIDDARLAALHEGGIRGIRFSFHSPNKDAGDFETVARLAQRIAALGWHVQLHWTADQIAQQESLLRQLPVPIVFDHMARLPPGTGLSHPAFGIVRSLLASGRAWLKLSGPYLNTAFGVHGGYPDTDAIARAWIEAAPEQLVWGSDWPHVTEPVHKPDDAELLELLSRWCCDPAVRQQILTTNPARLYGFHDH</sequence>
<dbReference type="EMBL" id="SMBX01000001">
    <property type="protein sequence ID" value="TCV02901.1"/>
    <property type="molecule type" value="Genomic_DNA"/>
</dbReference>
<evidence type="ECO:0000313" key="3">
    <source>
        <dbReference type="Proteomes" id="UP000294692"/>
    </source>
</evidence>
<dbReference type="PANTHER" id="PTHR35563">
    <property type="entry name" value="BARREL METAL-DEPENDENT HYDROLASE, PUTATIVE (AFU_ORTHOLOGUE AFUA_1G16240)-RELATED"/>
    <property type="match status" value="1"/>
</dbReference>
<accession>A0A4R3VF87</accession>
<gene>
    <name evidence="2" type="ORF">EV686_101359</name>
</gene>
<dbReference type="Gene3D" id="3.20.20.140">
    <property type="entry name" value="Metal-dependent hydrolases"/>
    <property type="match status" value="1"/>
</dbReference>
<comment type="caution">
    <text evidence="2">The sequence shown here is derived from an EMBL/GenBank/DDBJ whole genome shotgun (WGS) entry which is preliminary data.</text>
</comment>
<dbReference type="AlphaFoldDB" id="A0A4R3VF87"/>
<dbReference type="SUPFAM" id="SSF51556">
    <property type="entry name" value="Metallo-dependent hydrolases"/>
    <property type="match status" value="1"/>
</dbReference>
<keyword evidence="2" id="KW-0378">Hydrolase</keyword>
<proteinExistence type="predicted"/>
<dbReference type="InterPro" id="IPR006680">
    <property type="entry name" value="Amidohydro-rel"/>
</dbReference>
<reference evidence="2 3" key="1">
    <citation type="submission" date="2019-03" db="EMBL/GenBank/DDBJ databases">
        <title>Genomic Encyclopedia of Type Strains, Phase IV (KMG-IV): sequencing the most valuable type-strain genomes for metagenomic binning, comparative biology and taxonomic classification.</title>
        <authorList>
            <person name="Goeker M."/>
        </authorList>
    </citation>
    <scope>NUCLEOTIDE SEQUENCE [LARGE SCALE GENOMIC DNA]</scope>
    <source>
        <strain evidence="2 3">DSM 100048</strain>
    </source>
</reference>
<dbReference type="InterPro" id="IPR032466">
    <property type="entry name" value="Metal_Hydrolase"/>
</dbReference>
<evidence type="ECO:0000259" key="1">
    <source>
        <dbReference type="Pfam" id="PF04909"/>
    </source>
</evidence>
<keyword evidence="3" id="KW-1185">Reference proteome</keyword>
<protein>
    <submittedName>
        <fullName evidence="2">Putative TIM-barrel fold metal-dependent hydrolase</fullName>
    </submittedName>
</protein>
<dbReference type="InterPro" id="IPR052358">
    <property type="entry name" value="Aro_Compnd_Degr_Hydrolases"/>
</dbReference>